<gene>
    <name evidence="4" type="ORF">J2S11_003789</name>
</gene>
<reference evidence="4 5" key="1">
    <citation type="submission" date="2023-07" db="EMBL/GenBank/DDBJ databases">
        <title>Genomic Encyclopedia of Type Strains, Phase IV (KMG-IV): sequencing the most valuable type-strain genomes for metagenomic binning, comparative biology and taxonomic classification.</title>
        <authorList>
            <person name="Goeker M."/>
        </authorList>
    </citation>
    <scope>NUCLEOTIDE SEQUENCE [LARGE SCALE GENOMIC DNA]</scope>
    <source>
        <strain evidence="4 5">DSM 12751</strain>
    </source>
</reference>
<keyword evidence="2" id="KW-0378">Hydrolase</keyword>
<dbReference type="PANTHER" id="PTHR43343:SF3">
    <property type="entry name" value="PROTEASE DO-LIKE 8, CHLOROPLASTIC"/>
    <property type="match status" value="1"/>
</dbReference>
<dbReference type="InterPro" id="IPR001940">
    <property type="entry name" value="Peptidase_S1C"/>
</dbReference>
<dbReference type="Pfam" id="PF13365">
    <property type="entry name" value="Trypsin_2"/>
    <property type="match status" value="1"/>
</dbReference>
<evidence type="ECO:0000313" key="4">
    <source>
        <dbReference type="EMBL" id="MDQ0167860.1"/>
    </source>
</evidence>
<dbReference type="Gene3D" id="2.40.10.120">
    <property type="match status" value="1"/>
</dbReference>
<dbReference type="InterPro" id="IPR051201">
    <property type="entry name" value="Chloro_Bact_Ser_Proteases"/>
</dbReference>
<keyword evidence="1 4" id="KW-0645">Protease</keyword>
<dbReference type="InterPro" id="IPR009003">
    <property type="entry name" value="Peptidase_S1_PA"/>
</dbReference>
<evidence type="ECO:0000256" key="3">
    <source>
        <dbReference type="ARBA" id="ARBA00022825"/>
    </source>
</evidence>
<sequence>MSAKLSKLFQDLKQSIVSIEGVKEKRMLGRRGLSPFSPPQVVDEKKISYGSGVIIHPKGHILTCHHVVDGMNMIRIKLGSEQQLYQGKVVLEYPEKDIAIVEIQAKERFKEVKFGSSKKATVGENVFAIGNPFGFDYTLTTGIISGKNRQISTEEHEYNFVLQTNTALNPGNSGGPLFNSKGRVIGINAVIIPNFQNMGFAIPTEEILPHIKKYTLSPPKKKSTKTGT</sequence>
<proteinExistence type="predicted"/>
<dbReference type="PRINTS" id="PR00834">
    <property type="entry name" value="PROTEASES2C"/>
</dbReference>
<dbReference type="EMBL" id="JAUSTY010000020">
    <property type="protein sequence ID" value="MDQ0167860.1"/>
    <property type="molecule type" value="Genomic_DNA"/>
</dbReference>
<accession>A0ABT9W3N1</accession>
<protein>
    <submittedName>
        <fullName evidence="4">S1-C subfamily serine protease</fullName>
    </submittedName>
</protein>
<dbReference type="GO" id="GO:0006508">
    <property type="term" value="P:proteolysis"/>
    <property type="evidence" value="ECO:0007669"/>
    <property type="project" value="UniProtKB-KW"/>
</dbReference>
<evidence type="ECO:0000256" key="2">
    <source>
        <dbReference type="ARBA" id="ARBA00022801"/>
    </source>
</evidence>
<organism evidence="4 5">
    <name type="scientific">Caldalkalibacillus horti</name>
    <dbReference type="NCBI Taxonomy" id="77523"/>
    <lineage>
        <taxon>Bacteria</taxon>
        <taxon>Bacillati</taxon>
        <taxon>Bacillota</taxon>
        <taxon>Bacilli</taxon>
        <taxon>Bacillales</taxon>
        <taxon>Bacillaceae</taxon>
        <taxon>Caldalkalibacillus</taxon>
    </lineage>
</organism>
<dbReference type="SUPFAM" id="SSF50494">
    <property type="entry name" value="Trypsin-like serine proteases"/>
    <property type="match status" value="1"/>
</dbReference>
<keyword evidence="3" id="KW-0720">Serine protease</keyword>
<comment type="caution">
    <text evidence="4">The sequence shown here is derived from an EMBL/GenBank/DDBJ whole genome shotgun (WGS) entry which is preliminary data.</text>
</comment>
<dbReference type="Proteomes" id="UP001235840">
    <property type="component" value="Unassembled WGS sequence"/>
</dbReference>
<keyword evidence="5" id="KW-1185">Reference proteome</keyword>
<evidence type="ECO:0000256" key="1">
    <source>
        <dbReference type="ARBA" id="ARBA00022670"/>
    </source>
</evidence>
<evidence type="ECO:0000313" key="5">
    <source>
        <dbReference type="Proteomes" id="UP001235840"/>
    </source>
</evidence>
<dbReference type="RefSeq" id="WP_307397115.1">
    <property type="nucleotide sequence ID" value="NZ_BAAADK010000049.1"/>
</dbReference>
<dbReference type="PANTHER" id="PTHR43343">
    <property type="entry name" value="PEPTIDASE S12"/>
    <property type="match status" value="1"/>
</dbReference>
<name>A0ABT9W3N1_9BACI</name>
<dbReference type="GO" id="GO:0008233">
    <property type="term" value="F:peptidase activity"/>
    <property type="evidence" value="ECO:0007669"/>
    <property type="project" value="UniProtKB-KW"/>
</dbReference>